<dbReference type="PANTHER" id="PTHR30244:SF34">
    <property type="entry name" value="DTDP-4-AMINO-4,6-DIDEOXYGALACTOSE TRANSAMINASE"/>
    <property type="match status" value="1"/>
</dbReference>
<dbReference type="InterPro" id="IPR000653">
    <property type="entry name" value="DegT/StrS_aminotransferase"/>
</dbReference>
<keyword evidence="2" id="KW-0663">Pyridoxal phosphate</keyword>
<dbReference type="Gene3D" id="3.90.1150.10">
    <property type="entry name" value="Aspartate Aminotransferase, domain 1"/>
    <property type="match status" value="1"/>
</dbReference>
<dbReference type="GO" id="GO:0030170">
    <property type="term" value="F:pyridoxal phosphate binding"/>
    <property type="evidence" value="ECO:0007669"/>
    <property type="project" value="TreeGrafter"/>
</dbReference>
<accession>A0AAU7XCV5</accession>
<dbReference type="SUPFAM" id="SSF53383">
    <property type="entry name" value="PLP-dependent transferases"/>
    <property type="match status" value="1"/>
</dbReference>
<dbReference type="InterPro" id="IPR015422">
    <property type="entry name" value="PyrdxlP-dep_Trfase_small"/>
</dbReference>
<reference evidence="3" key="1">
    <citation type="submission" date="2024-06" db="EMBL/GenBank/DDBJ databases">
        <title>Methylostella associata gen. nov., sp. nov., a novel Ancalomicrobiaceae-affiliated facultatively methylotrophic bacteria that feed on methanotrophs of the genus Methylococcus.</title>
        <authorList>
            <person name="Saltykova V."/>
            <person name="Danilova O.V."/>
            <person name="Oshkin I.Y."/>
            <person name="Belova S.E."/>
            <person name="Pimenov N.V."/>
            <person name="Dedysh S.N."/>
        </authorList>
    </citation>
    <scope>NUCLEOTIDE SEQUENCE</scope>
    <source>
        <strain evidence="3">S20</strain>
    </source>
</reference>
<dbReference type="RefSeq" id="WP_407049805.1">
    <property type="nucleotide sequence ID" value="NZ_CP158568.1"/>
</dbReference>
<name>A0AAU7XCV5_9HYPH</name>
<keyword evidence="3" id="KW-0808">Transferase</keyword>
<dbReference type="InterPro" id="IPR015421">
    <property type="entry name" value="PyrdxlP-dep_Trfase_major"/>
</dbReference>
<dbReference type="KEGG" id="mflg:ABS361_22430"/>
<dbReference type="EMBL" id="CP158568">
    <property type="protein sequence ID" value="XBY44714.1"/>
    <property type="molecule type" value="Genomic_DNA"/>
</dbReference>
<dbReference type="CDD" id="cd00616">
    <property type="entry name" value="AHBA_syn"/>
    <property type="match status" value="1"/>
</dbReference>
<protein>
    <submittedName>
        <fullName evidence="3">DegT/DnrJ/EryC1/StrS family aminotransferase</fullName>
        <ecNumber evidence="3">2.6.1.-</ecNumber>
    </submittedName>
</protein>
<keyword evidence="3" id="KW-0032">Aminotransferase</keyword>
<gene>
    <name evidence="3" type="ORF">ABS361_22430</name>
</gene>
<comment type="similarity">
    <text evidence="1 2">Belongs to the DegT/DnrJ/EryC1 family.</text>
</comment>
<dbReference type="EC" id="2.6.1.-" evidence="3"/>
<dbReference type="PANTHER" id="PTHR30244">
    <property type="entry name" value="TRANSAMINASE"/>
    <property type="match status" value="1"/>
</dbReference>
<dbReference type="Gene3D" id="3.40.640.10">
    <property type="entry name" value="Type I PLP-dependent aspartate aminotransferase-like (Major domain)"/>
    <property type="match status" value="1"/>
</dbReference>
<evidence type="ECO:0000313" key="3">
    <source>
        <dbReference type="EMBL" id="XBY44714.1"/>
    </source>
</evidence>
<sequence length="467" mass="50451">MVMGLSSQPAAVPLSSYLVATDAPFSAVLETALGNGLGEVLIVDLAGKLVGRANVENLRASVRDGRYTTATAADVASSTLVGRLEAEVDGSGTVTGVRVAPTGAFVPVAEPWLGTAEYRNVLDAFLSGWISSQGEYIRTFERRFADYCQTGHGVAVSNGTVAIHLALMALGIGPGDEVIVPDLTFAATINTVIMTGAKPVIVDVDPDTGCMSAETIRPAITAATRAVIPVHVFGRPAPMTEICELAREHRLYVIEDCAEAHGARYDGRPVGSFGDISTFSFFANKVITSGEGGICVTNSPFLADRMRVLRDHGMRPERRYWHEEVGYNYRMTNLQAAVVCAQLDRIDQILATRQRVQDLYVAAMSDIPGVRFLTKLPNRYMPVTWFACAAVPADKRAKLIDACRKANVDLRPYFHGLSMMPAYARWARPCPVSERLSLEGVNLPTSHLIDEMTVARIAGVFRETLAA</sequence>
<dbReference type="InterPro" id="IPR015424">
    <property type="entry name" value="PyrdxlP-dep_Trfase"/>
</dbReference>
<evidence type="ECO:0000256" key="1">
    <source>
        <dbReference type="ARBA" id="ARBA00037999"/>
    </source>
</evidence>
<dbReference type="AlphaFoldDB" id="A0AAU7XCV5"/>
<proteinExistence type="inferred from homology"/>
<dbReference type="GO" id="GO:0008483">
    <property type="term" value="F:transaminase activity"/>
    <property type="evidence" value="ECO:0007669"/>
    <property type="project" value="UniProtKB-KW"/>
</dbReference>
<evidence type="ECO:0000256" key="2">
    <source>
        <dbReference type="RuleBase" id="RU004508"/>
    </source>
</evidence>
<dbReference type="GO" id="GO:0000271">
    <property type="term" value="P:polysaccharide biosynthetic process"/>
    <property type="evidence" value="ECO:0007669"/>
    <property type="project" value="TreeGrafter"/>
</dbReference>
<organism evidence="3">
    <name type="scientific">Methyloraptor flagellatus</name>
    <dbReference type="NCBI Taxonomy" id="3162530"/>
    <lineage>
        <taxon>Bacteria</taxon>
        <taxon>Pseudomonadati</taxon>
        <taxon>Pseudomonadota</taxon>
        <taxon>Alphaproteobacteria</taxon>
        <taxon>Hyphomicrobiales</taxon>
        <taxon>Ancalomicrobiaceae</taxon>
        <taxon>Methyloraptor</taxon>
    </lineage>
</organism>
<dbReference type="Pfam" id="PF01041">
    <property type="entry name" value="DegT_DnrJ_EryC1"/>
    <property type="match status" value="1"/>
</dbReference>